<protein>
    <submittedName>
        <fullName evidence="4">Glycosyltransferase, MGT family</fullName>
    </submittedName>
</protein>
<evidence type="ECO:0000313" key="4">
    <source>
        <dbReference type="EMBL" id="CVK15756.1"/>
    </source>
</evidence>
<dbReference type="InterPro" id="IPR050271">
    <property type="entry name" value="UDP-glycosyltransferase"/>
</dbReference>
<proteinExistence type="predicted"/>
<dbReference type="Gene3D" id="3.40.50.2000">
    <property type="entry name" value="Glycogen Phosphorylase B"/>
    <property type="match status" value="2"/>
</dbReference>
<name>A0A0X3AN16_9FLAO</name>
<gene>
    <name evidence="4" type="ORF">Ga0061079_10366</name>
</gene>
<dbReference type="EMBL" id="FCOR01000003">
    <property type="protein sequence ID" value="CVK15756.1"/>
    <property type="molecule type" value="Genomic_DNA"/>
</dbReference>
<dbReference type="GO" id="GO:0005975">
    <property type="term" value="P:carbohydrate metabolic process"/>
    <property type="evidence" value="ECO:0007669"/>
    <property type="project" value="InterPro"/>
</dbReference>
<dbReference type="Proteomes" id="UP000182761">
    <property type="component" value="Unassembled WGS sequence"/>
</dbReference>
<dbReference type="OrthoDB" id="764352at2"/>
<dbReference type="RefSeq" id="WP_055424982.1">
    <property type="nucleotide sequence ID" value="NZ_FCOR01000003.1"/>
</dbReference>
<dbReference type="Pfam" id="PF00201">
    <property type="entry name" value="UDPGT"/>
    <property type="match status" value="1"/>
</dbReference>
<evidence type="ECO:0000313" key="5">
    <source>
        <dbReference type="Proteomes" id="UP000182761"/>
    </source>
</evidence>
<dbReference type="STRING" id="1586267.GCA_001418685_00588"/>
<dbReference type="PANTHER" id="PTHR48043:SF145">
    <property type="entry name" value="FI06409P-RELATED"/>
    <property type="match status" value="1"/>
</dbReference>
<evidence type="ECO:0000259" key="3">
    <source>
        <dbReference type="Pfam" id="PF03033"/>
    </source>
</evidence>
<evidence type="ECO:0000256" key="2">
    <source>
        <dbReference type="ARBA" id="ARBA00022679"/>
    </source>
</evidence>
<dbReference type="PROSITE" id="PS00221">
    <property type="entry name" value="MIP"/>
    <property type="match status" value="1"/>
</dbReference>
<dbReference type="AlphaFoldDB" id="A0A0X3AN16"/>
<reference evidence="4 5" key="1">
    <citation type="submission" date="2016-01" db="EMBL/GenBank/DDBJ databases">
        <authorList>
            <person name="McClelland M."/>
            <person name="Jain A."/>
            <person name="Saraogi P."/>
            <person name="Mendelson R."/>
            <person name="Westerman R."/>
            <person name="SanMiguel P."/>
            <person name="Csonka L."/>
        </authorList>
    </citation>
    <scope>NUCLEOTIDE SEQUENCE [LARGE SCALE GENOMIC DNA]</scope>
    <source>
        <strain evidence="4 5">R-53146</strain>
    </source>
</reference>
<dbReference type="GO" id="GO:0008194">
    <property type="term" value="F:UDP-glycosyltransferase activity"/>
    <property type="evidence" value="ECO:0007669"/>
    <property type="project" value="InterPro"/>
</dbReference>
<dbReference type="InterPro" id="IPR022357">
    <property type="entry name" value="MIP_CS"/>
</dbReference>
<keyword evidence="1" id="KW-0328">Glycosyltransferase</keyword>
<dbReference type="GO" id="GO:0033072">
    <property type="term" value="P:vancomycin biosynthetic process"/>
    <property type="evidence" value="ECO:0007669"/>
    <property type="project" value="UniProtKB-ARBA"/>
</dbReference>
<dbReference type="Pfam" id="PF03033">
    <property type="entry name" value="Glyco_transf_28"/>
    <property type="match status" value="1"/>
</dbReference>
<dbReference type="FunFam" id="3.40.50.2000:FF:000072">
    <property type="entry name" value="Glycosyl transferase"/>
    <property type="match status" value="1"/>
</dbReference>
<sequence length="395" mass="44308">MAKFTFIVPPLTGHINPTLSLGNELLKRNHTVSWFSLDANLKDQLPEKGQLIVLPIDMDEMAKKKLFEHAQELQKKKVYGIDSLKFLYEEVLTPMNSLMMNGIENALDEFKPDVVISDHQIFAGATASFKKNIPYATSVTAPASIKVNPSFPKIHEWEGEQVIAFQNKFGVSGNDRLDCSKLLTLVYTSKEFFGETDLPSNYKFIGPVLSPRSQKIDFDWIKFEKISQNRSKILVSIGTTFDHTQKKQFFNKVVEAFAGENITVIVVSDPDLFENIPDNFIIQKHIPQLEIIQHMQAVVCHGGNNTVCETLSYGIPLIVIPIAYDQSFVSSCVTDSGAGIRLNFNRFKTSHLKEAVYSILNNDLYSKNAKMIQSSFEIAGGVSKGADYLQTLVKN</sequence>
<dbReference type="InterPro" id="IPR004276">
    <property type="entry name" value="GlycoTrans_28_N"/>
</dbReference>
<dbReference type="CDD" id="cd03784">
    <property type="entry name" value="GT1_Gtf-like"/>
    <property type="match status" value="1"/>
</dbReference>
<feature type="domain" description="Glycosyltransferase family 28 N-terminal" evidence="3">
    <location>
        <begin position="13"/>
        <end position="88"/>
    </location>
</feature>
<dbReference type="GO" id="GO:0016758">
    <property type="term" value="F:hexosyltransferase activity"/>
    <property type="evidence" value="ECO:0007669"/>
    <property type="project" value="InterPro"/>
</dbReference>
<accession>A0A0X3AN16</accession>
<dbReference type="InterPro" id="IPR002213">
    <property type="entry name" value="UDP_glucos_trans"/>
</dbReference>
<evidence type="ECO:0000256" key="1">
    <source>
        <dbReference type="ARBA" id="ARBA00022676"/>
    </source>
</evidence>
<keyword evidence="5" id="KW-1185">Reference proteome</keyword>
<dbReference type="SUPFAM" id="SSF53756">
    <property type="entry name" value="UDP-Glycosyltransferase/glycogen phosphorylase"/>
    <property type="match status" value="1"/>
</dbReference>
<dbReference type="PANTHER" id="PTHR48043">
    <property type="entry name" value="EG:EG0003.4 PROTEIN-RELATED"/>
    <property type="match status" value="1"/>
</dbReference>
<organism evidence="4 5">
    <name type="scientific">Apibacter mensalis</name>
    <dbReference type="NCBI Taxonomy" id="1586267"/>
    <lineage>
        <taxon>Bacteria</taxon>
        <taxon>Pseudomonadati</taxon>
        <taxon>Bacteroidota</taxon>
        <taxon>Flavobacteriia</taxon>
        <taxon>Flavobacteriales</taxon>
        <taxon>Weeksellaceae</taxon>
        <taxon>Apibacter</taxon>
    </lineage>
</organism>
<keyword evidence="2 4" id="KW-0808">Transferase</keyword>